<sequence length="550" mass="64526">MTSFSNTTFQDLKSVLLGVDRKVNKFCEQLDTIEHKFSNLVQEFQKSDELTFASDIHATLGFANTPKQYGDRMIELNKRLLKFVLQKGVEADNQVSLKIQAEVKKFRETVSELEGYYKTKIETAQEQQDEIQKLRRKDSMLTKRVEELEFENENWTKKSREQEETIKDLDTKLKTTEQRLKEISEENQKTKFLNSNFREKSVETEEIIVKLKREKRTYEEELMIFKRGSKQIMTAKESMEVSLRNVNMIFTEMKSTFWSYVMKYYKSLKAEFEAKMEEFQETQIKEYKKLLKMKQDQSDKLEIDASIGDKEAESFPPVKQTTKFRYDANERQFNFKGERIVELEKTPKFIENDSLAIAIQYLEKSIKALKERNKIIRIADKYVWHVIDEYINDPITEGTDDATKLKQAEYRAKAKGRDKLRTRSTPYIQDPERAPLVIKMSLFVKLAQHLQAKHLETTRHTNPMTTSPVHKPQTGVTTAIARVIGHITAQRDVGSNQPRPAVLQEQSDETAKYNLSPFISHEQDIEFECSLANSFRVDNLRRNLKFENSL</sequence>
<evidence type="ECO:0000313" key="2">
    <source>
        <dbReference type="EMBL" id="CAC5378770.1"/>
    </source>
</evidence>
<evidence type="ECO:0000313" key="3">
    <source>
        <dbReference type="Proteomes" id="UP000507470"/>
    </source>
</evidence>
<keyword evidence="3" id="KW-1185">Reference proteome</keyword>
<accession>A0A6J8B5Y8</accession>
<dbReference type="AlphaFoldDB" id="A0A6J8B5Y8"/>
<name>A0A6J8B5Y8_MYTCO</name>
<dbReference type="Proteomes" id="UP000507470">
    <property type="component" value="Unassembled WGS sequence"/>
</dbReference>
<keyword evidence="1" id="KW-0175">Coiled coil</keyword>
<feature type="coiled-coil region" evidence="1">
    <location>
        <begin position="265"/>
        <end position="304"/>
    </location>
</feature>
<dbReference type="EMBL" id="CACVKT020002588">
    <property type="protein sequence ID" value="CAC5378770.1"/>
    <property type="molecule type" value="Genomic_DNA"/>
</dbReference>
<feature type="coiled-coil region" evidence="1">
    <location>
        <begin position="117"/>
        <end position="221"/>
    </location>
</feature>
<evidence type="ECO:0000256" key="1">
    <source>
        <dbReference type="SAM" id="Coils"/>
    </source>
</evidence>
<gene>
    <name evidence="2" type="ORF">MCOR_14911</name>
</gene>
<proteinExistence type="predicted"/>
<organism evidence="2 3">
    <name type="scientific">Mytilus coruscus</name>
    <name type="common">Sea mussel</name>
    <dbReference type="NCBI Taxonomy" id="42192"/>
    <lineage>
        <taxon>Eukaryota</taxon>
        <taxon>Metazoa</taxon>
        <taxon>Spiralia</taxon>
        <taxon>Lophotrochozoa</taxon>
        <taxon>Mollusca</taxon>
        <taxon>Bivalvia</taxon>
        <taxon>Autobranchia</taxon>
        <taxon>Pteriomorphia</taxon>
        <taxon>Mytilida</taxon>
        <taxon>Mytiloidea</taxon>
        <taxon>Mytilidae</taxon>
        <taxon>Mytilinae</taxon>
        <taxon>Mytilus</taxon>
    </lineage>
</organism>
<reference evidence="2 3" key="1">
    <citation type="submission" date="2020-06" db="EMBL/GenBank/DDBJ databases">
        <authorList>
            <person name="Li R."/>
            <person name="Bekaert M."/>
        </authorList>
    </citation>
    <scope>NUCLEOTIDE SEQUENCE [LARGE SCALE GENOMIC DNA]</scope>
    <source>
        <strain evidence="3">wild</strain>
    </source>
</reference>
<protein>
    <submittedName>
        <fullName evidence="2">Uncharacterized protein</fullName>
    </submittedName>
</protein>
<dbReference type="OrthoDB" id="6159665at2759"/>